<evidence type="ECO:0000313" key="2">
    <source>
        <dbReference type="Proteomes" id="UP001295423"/>
    </source>
</evidence>
<proteinExistence type="predicted"/>
<keyword evidence="2" id="KW-1185">Reference proteome</keyword>
<dbReference type="Proteomes" id="UP001295423">
    <property type="component" value="Unassembled WGS sequence"/>
</dbReference>
<reference evidence="1" key="1">
    <citation type="submission" date="2023-08" db="EMBL/GenBank/DDBJ databases">
        <authorList>
            <person name="Audoor S."/>
            <person name="Bilcke G."/>
        </authorList>
    </citation>
    <scope>NUCLEOTIDE SEQUENCE</scope>
</reference>
<comment type="caution">
    <text evidence="1">The sequence shown here is derived from an EMBL/GenBank/DDBJ whole genome shotgun (WGS) entry which is preliminary data.</text>
</comment>
<accession>A0AAD2GDH5</accession>
<dbReference type="EMBL" id="CAKOGP040002491">
    <property type="protein sequence ID" value="CAJ1970281.1"/>
    <property type="molecule type" value="Genomic_DNA"/>
</dbReference>
<sequence>MITIYAVTDGLKHDGHLSPFPSATGIAGGIDGSLVIPKNPNSTIVDDVSKIWHDPGKGSICVHLKQSARCPYPALLGRLSESALAILDWQVQKTESSSDGGTIHSGGYSNKWLDAGDYLVEILILYCEGFGVGAWETFDNKTAWLEAGFKSRCIEDSKRNRITWEEGNKISIPSSTEGKGSYHLGRWVITPGIPLRPLFTRHQPVECTDPMKGYRPLEPLQKCCEPLTNRDKPTNRTSLWNHEQGDDVFGLPEYQFQCRMNITEEDLIAKLRKRQQDASTEKICAVGDSHRRLMLERSLPQLRLTGMFEYIKQSWIRTYKIAPEIVDRKCDQVFMQIGRWTPSWYTRNTPFSFAKYHYRLKNTYPKRAQGT</sequence>
<organism evidence="1 2">
    <name type="scientific">Cylindrotheca closterium</name>
    <dbReference type="NCBI Taxonomy" id="2856"/>
    <lineage>
        <taxon>Eukaryota</taxon>
        <taxon>Sar</taxon>
        <taxon>Stramenopiles</taxon>
        <taxon>Ochrophyta</taxon>
        <taxon>Bacillariophyta</taxon>
        <taxon>Bacillariophyceae</taxon>
        <taxon>Bacillariophycidae</taxon>
        <taxon>Bacillariales</taxon>
        <taxon>Bacillariaceae</taxon>
        <taxon>Cylindrotheca</taxon>
    </lineage>
</organism>
<protein>
    <submittedName>
        <fullName evidence="1">Uncharacterized protein</fullName>
    </submittedName>
</protein>
<gene>
    <name evidence="1" type="ORF">CYCCA115_LOCUS24301</name>
</gene>
<dbReference type="AlphaFoldDB" id="A0AAD2GDH5"/>
<name>A0AAD2GDH5_9STRA</name>
<evidence type="ECO:0000313" key="1">
    <source>
        <dbReference type="EMBL" id="CAJ1970281.1"/>
    </source>
</evidence>